<gene>
    <name evidence="1" type="ORF">C4S77_11640</name>
</gene>
<proteinExistence type="predicted"/>
<dbReference type="OrthoDB" id="1448013at2"/>
<dbReference type="EMBL" id="PSZM01000046">
    <property type="protein sequence ID" value="PQL90530.1"/>
    <property type="molecule type" value="Genomic_DNA"/>
</dbReference>
<dbReference type="Proteomes" id="UP000238042">
    <property type="component" value="Unassembled WGS sequence"/>
</dbReference>
<sequence>MIQLEKIDDEFAKDTVSLKDRNNGFEKNFIGNFLSRIWALYGPPNSILYEGFNYTFQDKYSGLIFTAYCGACGLAYGGKLEDEEALKPIIAEFDKYLSHVKPVDCEISFETDFGVTKVGAKDGIPYDIYEE</sequence>
<reference evidence="1 2" key="1">
    <citation type="submission" date="2018-02" db="EMBL/GenBank/DDBJ databases">
        <title>Genome sequences of Apibacter spp., gut symbionts of Asian honey bees.</title>
        <authorList>
            <person name="Kwong W.K."/>
            <person name="Steele M.I."/>
            <person name="Moran N.A."/>
        </authorList>
    </citation>
    <scope>NUCLEOTIDE SEQUENCE [LARGE SCALE GENOMIC DNA]</scope>
    <source>
        <strain evidence="2">wkB301</strain>
    </source>
</reference>
<protein>
    <submittedName>
        <fullName evidence="1">Uncharacterized protein</fullName>
    </submittedName>
</protein>
<dbReference type="RefSeq" id="WP_105247681.1">
    <property type="nucleotide sequence ID" value="NZ_PSZM01000046.1"/>
</dbReference>
<keyword evidence="2" id="KW-1185">Reference proteome</keyword>
<organism evidence="1 2">
    <name type="scientific">Apibacter adventoris</name>
    <dbReference type="NCBI Taxonomy" id="1679466"/>
    <lineage>
        <taxon>Bacteria</taxon>
        <taxon>Pseudomonadati</taxon>
        <taxon>Bacteroidota</taxon>
        <taxon>Flavobacteriia</taxon>
        <taxon>Flavobacteriales</taxon>
        <taxon>Weeksellaceae</taxon>
        <taxon>Apibacter</taxon>
    </lineage>
</organism>
<accession>A0A2S8A7M5</accession>
<evidence type="ECO:0000313" key="1">
    <source>
        <dbReference type="EMBL" id="PQL90530.1"/>
    </source>
</evidence>
<evidence type="ECO:0000313" key="2">
    <source>
        <dbReference type="Proteomes" id="UP000238042"/>
    </source>
</evidence>
<comment type="caution">
    <text evidence="1">The sequence shown here is derived from an EMBL/GenBank/DDBJ whole genome shotgun (WGS) entry which is preliminary data.</text>
</comment>
<name>A0A2S8A7M5_9FLAO</name>
<dbReference type="AlphaFoldDB" id="A0A2S8A7M5"/>